<organism evidence="5 6">
    <name type="scientific">Thielaviopsis punctulata</name>
    <dbReference type="NCBI Taxonomy" id="72032"/>
    <lineage>
        <taxon>Eukaryota</taxon>
        <taxon>Fungi</taxon>
        <taxon>Dikarya</taxon>
        <taxon>Ascomycota</taxon>
        <taxon>Pezizomycotina</taxon>
        <taxon>Sordariomycetes</taxon>
        <taxon>Hypocreomycetidae</taxon>
        <taxon>Microascales</taxon>
        <taxon>Ceratocystidaceae</taxon>
        <taxon>Thielaviopsis</taxon>
    </lineage>
</organism>
<dbReference type="InterPro" id="IPR037141">
    <property type="entry name" value="NDT80_DNA-bd_dom_sf"/>
</dbReference>
<accession>A0A0F4ZI82</accession>
<evidence type="ECO:0000313" key="5">
    <source>
        <dbReference type="EMBL" id="KKA30227.1"/>
    </source>
</evidence>
<evidence type="ECO:0000256" key="1">
    <source>
        <dbReference type="ARBA" id="ARBA00023125"/>
    </source>
</evidence>
<keyword evidence="1 2" id="KW-0238">DNA-binding</keyword>
<feature type="compositionally biased region" description="Polar residues" evidence="3">
    <location>
        <begin position="81"/>
        <end position="102"/>
    </location>
</feature>
<dbReference type="PROSITE" id="PS51517">
    <property type="entry name" value="NDT80"/>
    <property type="match status" value="1"/>
</dbReference>
<evidence type="ECO:0000259" key="4">
    <source>
        <dbReference type="PROSITE" id="PS51517"/>
    </source>
</evidence>
<dbReference type="GO" id="GO:0003677">
    <property type="term" value="F:DNA binding"/>
    <property type="evidence" value="ECO:0007669"/>
    <property type="project" value="UniProtKB-KW"/>
</dbReference>
<dbReference type="InterPro" id="IPR052605">
    <property type="entry name" value="Fungal_trans_regulator"/>
</dbReference>
<feature type="region of interest" description="Disordered" evidence="3">
    <location>
        <begin position="375"/>
        <end position="401"/>
    </location>
</feature>
<dbReference type="SUPFAM" id="SSF49417">
    <property type="entry name" value="p53-like transcription factors"/>
    <property type="match status" value="1"/>
</dbReference>
<dbReference type="InterPro" id="IPR008967">
    <property type="entry name" value="p53-like_TF_DNA-bd_sf"/>
</dbReference>
<feature type="domain" description="NDT80" evidence="4">
    <location>
        <begin position="122"/>
        <end position="383"/>
    </location>
</feature>
<dbReference type="AlphaFoldDB" id="A0A0F4ZI82"/>
<name>A0A0F4ZI82_9PEZI</name>
<feature type="DNA-binding region" description="NDT80" evidence="2">
    <location>
        <begin position="122"/>
        <end position="383"/>
    </location>
</feature>
<protein>
    <recommendedName>
        <fullName evidence="4">NDT80 domain-containing protein</fullName>
    </recommendedName>
</protein>
<reference evidence="5 6" key="1">
    <citation type="submission" date="2015-03" db="EMBL/GenBank/DDBJ databases">
        <authorList>
            <person name="Radwan O."/>
            <person name="Al-Naeli F.A."/>
            <person name="Rendon G.A."/>
            <person name="Fields C."/>
        </authorList>
    </citation>
    <scope>NUCLEOTIDE SEQUENCE [LARGE SCALE GENOMIC DNA]</scope>
    <source>
        <strain evidence="5">CR-DP1</strain>
    </source>
</reference>
<keyword evidence="6" id="KW-1185">Reference proteome</keyword>
<feature type="compositionally biased region" description="Low complexity" evidence="3">
    <location>
        <begin position="64"/>
        <end position="74"/>
    </location>
</feature>
<dbReference type="PANTHER" id="PTHR35144">
    <property type="entry name" value="MEIOSIS-SPECIFIC TRANSCRIPTION FACTOR NDT80"/>
    <property type="match status" value="1"/>
</dbReference>
<dbReference type="Gene3D" id="2.60.40.1390">
    <property type="entry name" value="NDT80 DNA-binding domain"/>
    <property type="match status" value="1"/>
</dbReference>
<dbReference type="PANTHER" id="PTHR35144:SF2">
    <property type="entry name" value="MEIOSIS-SPECIFIC TRANSCRIPTION FACTOR NDT80"/>
    <property type="match status" value="1"/>
</dbReference>
<dbReference type="Pfam" id="PF05224">
    <property type="entry name" value="NDT80_PhoG"/>
    <property type="match status" value="1"/>
</dbReference>
<evidence type="ECO:0000313" key="6">
    <source>
        <dbReference type="Proteomes" id="UP000033483"/>
    </source>
</evidence>
<gene>
    <name evidence="5" type="ORF">TD95_003748</name>
</gene>
<dbReference type="InterPro" id="IPR024061">
    <property type="entry name" value="NDT80_DNA-bd_dom"/>
</dbReference>
<sequence length="568" mass="61804">MDYIDMQPQRYTQDTSSLAIAATPVAQSHLFQPTVLNPNSQYSPESSSFYTSQALYPGLDTRSRGGSSSTSSSGMPHAHRATNTLPHPTTREQYSSATPSFRRSSEHPTRSPSFPGSSLRRHHNSPPITSPINAYTAPMNMDPSQYNTGKPQQYPPLEPLTSLGTLQYTENPSTPITLDINGSIDKGFFLSPEGEWTCYRRNYFSCACSYSLTPYYQNNTIQFTKTGSSQPYQVFGFSMCISAVVADNDGQVIELVQHTPKRDKGPVVKPSKVTLLPRIPSNHHPLGGLYSSHDARPYGDGFPNPQTSSGNYQTEHTFERIQFKQATANNGKRRAAQQYYHLLIEVWANVGDQSPENYIKVAYKKSAKMIVRGRSPGHYQAERRGSTSSGPGSGTGGLAGYHNGSMMDTGFGHAGMMGAPYGSFEPRSNLHYSPTRHHQAHHQATIPGEAIISAEDSKAIEVTKGYQYYPSTIYESQQESKPGVEMFSHQEQRSDGDASMASAAAAAAAAGHYDPVGPRGNDGSGTGLPSMLSPGPLVANRRCGQFEAKAKSEGCYPTMLNSAGMNMS</sequence>
<dbReference type="OrthoDB" id="2288358at2759"/>
<evidence type="ECO:0000256" key="3">
    <source>
        <dbReference type="SAM" id="MobiDB-lite"/>
    </source>
</evidence>
<dbReference type="GO" id="GO:0003700">
    <property type="term" value="F:DNA-binding transcription factor activity"/>
    <property type="evidence" value="ECO:0007669"/>
    <property type="project" value="UniProtKB-UniRule"/>
</dbReference>
<dbReference type="GO" id="GO:0045944">
    <property type="term" value="P:positive regulation of transcription by RNA polymerase II"/>
    <property type="evidence" value="ECO:0007669"/>
    <property type="project" value="TreeGrafter"/>
</dbReference>
<evidence type="ECO:0000256" key="2">
    <source>
        <dbReference type="PROSITE-ProRule" id="PRU00850"/>
    </source>
</evidence>
<comment type="caution">
    <text evidence="5">The sequence shown here is derived from an EMBL/GenBank/DDBJ whole genome shotgun (WGS) entry which is preliminary data.</text>
</comment>
<dbReference type="Proteomes" id="UP000033483">
    <property type="component" value="Unassembled WGS sequence"/>
</dbReference>
<dbReference type="GO" id="GO:0051321">
    <property type="term" value="P:meiotic cell cycle"/>
    <property type="evidence" value="ECO:0007669"/>
    <property type="project" value="TreeGrafter"/>
</dbReference>
<feature type="region of interest" description="Disordered" evidence="3">
    <location>
        <begin position="512"/>
        <end position="532"/>
    </location>
</feature>
<feature type="region of interest" description="Disordered" evidence="3">
    <location>
        <begin position="57"/>
        <end position="142"/>
    </location>
</feature>
<proteinExistence type="predicted"/>
<dbReference type="EMBL" id="LAEV01000465">
    <property type="protein sequence ID" value="KKA30227.1"/>
    <property type="molecule type" value="Genomic_DNA"/>
</dbReference>
<dbReference type="GO" id="GO:0000228">
    <property type="term" value="C:nuclear chromosome"/>
    <property type="evidence" value="ECO:0007669"/>
    <property type="project" value="TreeGrafter"/>
</dbReference>